<proteinExistence type="predicted"/>
<dbReference type="Proteomes" id="UP000199532">
    <property type="component" value="Unassembled WGS sequence"/>
</dbReference>
<accession>A0A1H6Q0I5</accession>
<keyword evidence="2" id="KW-1185">Reference proteome</keyword>
<dbReference type="RefSeq" id="WP_090330711.1">
    <property type="nucleotide sequence ID" value="NZ_FNXY01000001.1"/>
</dbReference>
<gene>
    <name evidence="1" type="ORF">SAMN04487995_0112</name>
</gene>
<dbReference type="AlphaFoldDB" id="A0A1H6Q0I5"/>
<organism evidence="1 2">
    <name type="scientific">Dyadobacter koreensis</name>
    <dbReference type="NCBI Taxonomy" id="408657"/>
    <lineage>
        <taxon>Bacteria</taxon>
        <taxon>Pseudomonadati</taxon>
        <taxon>Bacteroidota</taxon>
        <taxon>Cytophagia</taxon>
        <taxon>Cytophagales</taxon>
        <taxon>Spirosomataceae</taxon>
        <taxon>Dyadobacter</taxon>
    </lineage>
</organism>
<name>A0A1H6Q0I5_9BACT</name>
<dbReference type="InterPro" id="IPR017853">
    <property type="entry name" value="GH"/>
</dbReference>
<evidence type="ECO:0000313" key="2">
    <source>
        <dbReference type="Proteomes" id="UP000199532"/>
    </source>
</evidence>
<reference evidence="1 2" key="1">
    <citation type="submission" date="2016-10" db="EMBL/GenBank/DDBJ databases">
        <authorList>
            <person name="de Groot N.N."/>
        </authorList>
    </citation>
    <scope>NUCLEOTIDE SEQUENCE [LARGE SCALE GENOMIC DNA]</scope>
    <source>
        <strain evidence="1 2">DSM 19938</strain>
    </source>
</reference>
<dbReference type="OrthoDB" id="9802444at2"/>
<protein>
    <recommendedName>
        <fullName evidence="3">Mannan endo-1,4-beta-mannosidase</fullName>
    </recommendedName>
</protein>
<dbReference type="Gene3D" id="3.20.20.80">
    <property type="entry name" value="Glycosidases"/>
    <property type="match status" value="1"/>
</dbReference>
<evidence type="ECO:0008006" key="3">
    <source>
        <dbReference type="Google" id="ProtNLM"/>
    </source>
</evidence>
<dbReference type="STRING" id="408657.SAMN04487995_0112"/>
<dbReference type="EMBL" id="FNXY01000001">
    <property type="protein sequence ID" value="SEI37358.1"/>
    <property type="molecule type" value="Genomic_DNA"/>
</dbReference>
<sequence length="460" mass="53764">MEKLKWIKVCGQSPYFEDEDGRSWTPIGQNDALTWPELQGLFLRKNFSEAEEYLAYLSASGVTCLRIMLEYCQTENRYLERPAGNFQRNMIHFWDDLFTLCEKYKLRLMLTPFDTFWMSRRWNFHPYNARNGGPCKSKWQWLSSDETRDAIKNRLSFVIRRWGGSGVIFGWDLWNELHPRHNKKRIEGLSDFITDVSDYVKNLELELFGKTHPQTVSVFAPDLDHYAMHDIVFRHPALDFTSIHLYKKPQIDSPRNSFDAAFVTGEMIKEALIHTPEFKPFLDSEHGPIDFFRRNRKNLPDDFDDNYFLTIQWAHIASGAAGGGMRWPYRHPHTLTHGMRCAQKNLSEFVELIRWNKFNRKNLADVIRINDPTIAVFACGDFSQVIVWLLQRPLRKLKTKNKNYSIVSIPDLANGNYRISLWDTKKGLIEDRLMSKTETTLNISLQMSSDNVAIAITAVC</sequence>
<evidence type="ECO:0000313" key="1">
    <source>
        <dbReference type="EMBL" id="SEI37358.1"/>
    </source>
</evidence>
<dbReference type="SUPFAM" id="SSF51445">
    <property type="entry name" value="(Trans)glycosidases"/>
    <property type="match status" value="1"/>
</dbReference>